<reference evidence="2" key="1">
    <citation type="journal article" date="2023" name="Mol. Biol. Evol.">
        <title>Third-Generation Sequencing Reveals the Adaptive Role of the Epigenome in Three Deep-Sea Polychaetes.</title>
        <authorList>
            <person name="Perez M."/>
            <person name="Aroh O."/>
            <person name="Sun Y."/>
            <person name="Lan Y."/>
            <person name="Juniper S.K."/>
            <person name="Young C.R."/>
            <person name="Angers B."/>
            <person name="Qian P.Y."/>
        </authorList>
    </citation>
    <scope>NUCLEOTIDE SEQUENCE</scope>
    <source>
        <strain evidence="2">P08H-3</strain>
    </source>
</reference>
<organism evidence="2 3">
    <name type="scientific">Paralvinella palmiformis</name>
    <dbReference type="NCBI Taxonomy" id="53620"/>
    <lineage>
        <taxon>Eukaryota</taxon>
        <taxon>Metazoa</taxon>
        <taxon>Spiralia</taxon>
        <taxon>Lophotrochozoa</taxon>
        <taxon>Annelida</taxon>
        <taxon>Polychaeta</taxon>
        <taxon>Sedentaria</taxon>
        <taxon>Canalipalpata</taxon>
        <taxon>Terebellida</taxon>
        <taxon>Terebelliformia</taxon>
        <taxon>Alvinellidae</taxon>
        <taxon>Paralvinella</taxon>
    </lineage>
</organism>
<evidence type="ECO:0000256" key="1">
    <source>
        <dbReference type="SAM" id="Phobius"/>
    </source>
</evidence>
<proteinExistence type="predicted"/>
<dbReference type="EMBL" id="JAODUP010000131">
    <property type="protein sequence ID" value="KAK2160532.1"/>
    <property type="molecule type" value="Genomic_DNA"/>
</dbReference>
<evidence type="ECO:0000313" key="2">
    <source>
        <dbReference type="EMBL" id="KAK2160532.1"/>
    </source>
</evidence>
<dbReference type="Proteomes" id="UP001208570">
    <property type="component" value="Unassembled WGS sequence"/>
</dbReference>
<keyword evidence="1" id="KW-0812">Transmembrane</keyword>
<name>A0AAD9JWR8_9ANNE</name>
<keyword evidence="3" id="KW-1185">Reference proteome</keyword>
<protein>
    <submittedName>
        <fullName evidence="2">Uncharacterized protein</fullName>
    </submittedName>
</protein>
<sequence length="178" mass="20660">MTVVRACRITQCFTRTVEYRVVDNCLSPMRDKCMTHEEYYYLGLDETFRFVCQEKNMADLVRCCTLCYLDTYLECTKEAVKSSCDTEAADWQYEVNRRYLAAMIKEFNCKINTSHRSTGVKVAIGLVITLAITNAIAIVIWLCRRRIINHVANVRARHIQHYSTQRNEDTSQDFGGTI</sequence>
<keyword evidence="1" id="KW-1133">Transmembrane helix</keyword>
<gene>
    <name evidence="2" type="ORF">LSH36_131g03002</name>
</gene>
<accession>A0AAD9JWR8</accession>
<evidence type="ECO:0000313" key="3">
    <source>
        <dbReference type="Proteomes" id="UP001208570"/>
    </source>
</evidence>
<keyword evidence="1" id="KW-0472">Membrane</keyword>
<feature type="transmembrane region" description="Helical" evidence="1">
    <location>
        <begin position="122"/>
        <end position="143"/>
    </location>
</feature>
<dbReference type="AlphaFoldDB" id="A0AAD9JWR8"/>
<comment type="caution">
    <text evidence="2">The sequence shown here is derived from an EMBL/GenBank/DDBJ whole genome shotgun (WGS) entry which is preliminary data.</text>
</comment>